<accession>A0ABU0BJ06</accession>
<dbReference type="Proteomes" id="UP001224682">
    <property type="component" value="Unassembled WGS sequence"/>
</dbReference>
<proteinExistence type="predicted"/>
<keyword evidence="1" id="KW-0472">Membrane</keyword>
<protein>
    <submittedName>
        <fullName evidence="2">Uncharacterized protein</fullName>
    </submittedName>
</protein>
<reference evidence="2 3" key="1">
    <citation type="submission" date="2023-07" db="EMBL/GenBank/DDBJ databases">
        <title>Genomic Encyclopedia of Type Strains, Phase IV (KMG-IV): sequencing the most valuable type-strain genomes for metagenomic binning, comparative biology and taxonomic classification.</title>
        <authorList>
            <person name="Goeker M."/>
        </authorList>
    </citation>
    <scope>NUCLEOTIDE SEQUENCE [LARGE SCALE GENOMIC DNA]</scope>
    <source>
        <strain evidence="2 3">DSM 2457</strain>
    </source>
</reference>
<organism evidence="2 3">
    <name type="scientific">Ancylobacter polymorphus</name>
    <dbReference type="NCBI Taxonomy" id="223390"/>
    <lineage>
        <taxon>Bacteria</taxon>
        <taxon>Pseudomonadati</taxon>
        <taxon>Pseudomonadota</taxon>
        <taxon>Alphaproteobacteria</taxon>
        <taxon>Hyphomicrobiales</taxon>
        <taxon>Xanthobacteraceae</taxon>
        <taxon>Ancylobacter</taxon>
    </lineage>
</organism>
<sequence length="59" mass="6342">MPPACDLGGFDWFAMFIGVAIGLALGIAAAVIRHRALEQDDFPDPFAQPYGDHTEVPRG</sequence>
<dbReference type="EMBL" id="JAUSUI010000013">
    <property type="protein sequence ID" value="MDQ0305291.1"/>
    <property type="molecule type" value="Genomic_DNA"/>
</dbReference>
<evidence type="ECO:0000256" key="1">
    <source>
        <dbReference type="SAM" id="Phobius"/>
    </source>
</evidence>
<evidence type="ECO:0000313" key="3">
    <source>
        <dbReference type="Proteomes" id="UP001224682"/>
    </source>
</evidence>
<feature type="transmembrane region" description="Helical" evidence="1">
    <location>
        <begin position="12"/>
        <end position="32"/>
    </location>
</feature>
<gene>
    <name evidence="2" type="ORF">J2S75_004343</name>
</gene>
<comment type="caution">
    <text evidence="2">The sequence shown here is derived from an EMBL/GenBank/DDBJ whole genome shotgun (WGS) entry which is preliminary data.</text>
</comment>
<name>A0ABU0BJ06_9HYPH</name>
<keyword evidence="3" id="KW-1185">Reference proteome</keyword>
<dbReference type="RefSeq" id="WP_307023208.1">
    <property type="nucleotide sequence ID" value="NZ_JAUSUI010000013.1"/>
</dbReference>
<keyword evidence="1" id="KW-0812">Transmembrane</keyword>
<evidence type="ECO:0000313" key="2">
    <source>
        <dbReference type="EMBL" id="MDQ0305291.1"/>
    </source>
</evidence>
<keyword evidence="1" id="KW-1133">Transmembrane helix</keyword>